<protein>
    <submittedName>
        <fullName evidence="5">30S ribosomal protein S1</fullName>
    </submittedName>
</protein>
<dbReference type="CDD" id="cd05687">
    <property type="entry name" value="S1_RPS1_repeat_ec1_hs1"/>
    <property type="match status" value="1"/>
</dbReference>
<name>A0A173T932_9FIRM</name>
<dbReference type="OrthoDB" id="9810507at2"/>
<evidence type="ECO:0000256" key="3">
    <source>
        <dbReference type="ARBA" id="ARBA00023274"/>
    </source>
</evidence>
<dbReference type="STRING" id="166486.ERS852572_01381"/>
<dbReference type="FunFam" id="2.40.50.140:FF:000051">
    <property type="entry name" value="RNA-binding transcriptional accessory protein"/>
    <property type="match status" value="1"/>
</dbReference>
<evidence type="ECO:0000256" key="1">
    <source>
        <dbReference type="ARBA" id="ARBA00006767"/>
    </source>
</evidence>
<keyword evidence="3" id="KW-0687">Ribonucleoprotein</keyword>
<dbReference type="AlphaFoldDB" id="A0A173T932"/>
<keyword evidence="2 5" id="KW-0689">Ribosomal protein</keyword>
<dbReference type="PaxDb" id="166486-ERS852572_01381"/>
<dbReference type="GO" id="GO:0003729">
    <property type="term" value="F:mRNA binding"/>
    <property type="evidence" value="ECO:0007669"/>
    <property type="project" value="TreeGrafter"/>
</dbReference>
<dbReference type="InterPro" id="IPR035104">
    <property type="entry name" value="Ribosomal_protein_S1-like"/>
</dbReference>
<dbReference type="EMBL" id="CYXZ01000009">
    <property type="protein sequence ID" value="CUM98589.1"/>
    <property type="molecule type" value="Genomic_DNA"/>
</dbReference>
<dbReference type="Pfam" id="PF00575">
    <property type="entry name" value="S1"/>
    <property type="match status" value="3"/>
</dbReference>
<dbReference type="PRINTS" id="PR00681">
    <property type="entry name" value="RIBOSOMALS1"/>
</dbReference>
<dbReference type="InterPro" id="IPR050437">
    <property type="entry name" value="Ribos_protein_bS1-like"/>
</dbReference>
<organism evidence="5 6">
    <name type="scientific">Roseburia intestinalis</name>
    <dbReference type="NCBI Taxonomy" id="166486"/>
    <lineage>
        <taxon>Bacteria</taxon>
        <taxon>Bacillati</taxon>
        <taxon>Bacillota</taxon>
        <taxon>Clostridia</taxon>
        <taxon>Lachnospirales</taxon>
        <taxon>Lachnospiraceae</taxon>
        <taxon>Roseburia</taxon>
    </lineage>
</organism>
<dbReference type="CDD" id="cd04465">
    <property type="entry name" value="S1_RPS1_repeat_ec2_hs2"/>
    <property type="match status" value="1"/>
</dbReference>
<dbReference type="PROSITE" id="PS50126">
    <property type="entry name" value="S1"/>
    <property type="match status" value="3"/>
</dbReference>
<dbReference type="RefSeq" id="WP_055193949.1">
    <property type="nucleotide sequence ID" value="NZ_CABIYH010000009.1"/>
</dbReference>
<reference evidence="5 6" key="1">
    <citation type="submission" date="2015-09" db="EMBL/GenBank/DDBJ databases">
        <authorList>
            <consortium name="Pathogen Informatics"/>
        </authorList>
    </citation>
    <scope>NUCLEOTIDE SEQUENCE [LARGE SCALE GENOMIC DNA]</scope>
    <source>
        <strain evidence="5 6">2789STDY5834960</strain>
    </source>
</reference>
<sequence>METMDDYKDELEASFRRINEGDIISGTVIDVNEEEVTLDLKYYAQGIIKVADLSNDPDFNVMEQVHKGDVIEATVVQTDDGAGNIVLSKKEANDILAWDKLKQMMEDETTVRVRIKESVPSGVVTYLEGIRAFIPASQITLDYVEDTDAWIGKEIEVRVITVDAEKEKLVLSGKAVAREAEAEERNHKISMIVPGTVMEGTVESLMPYGAFINLGNGLSGLVHISQICERRIKKPSEVLKEGQKVKAKVLNTNDNKISLSMKALEEEMVDTAGVAEEELEKYTDTESTGTSLGSLLAGFHFDA</sequence>
<evidence type="ECO:0000256" key="2">
    <source>
        <dbReference type="ARBA" id="ARBA00022980"/>
    </source>
</evidence>
<dbReference type="PANTHER" id="PTHR10724">
    <property type="entry name" value="30S RIBOSOMAL PROTEIN S1"/>
    <property type="match status" value="1"/>
</dbReference>
<dbReference type="CDD" id="cd05692">
    <property type="entry name" value="S1_RPS1_repeat_hs4"/>
    <property type="match status" value="1"/>
</dbReference>
<proteinExistence type="inferred from homology"/>
<dbReference type="GO" id="GO:0006412">
    <property type="term" value="P:translation"/>
    <property type="evidence" value="ECO:0007669"/>
    <property type="project" value="TreeGrafter"/>
</dbReference>
<dbReference type="Gene3D" id="2.40.50.140">
    <property type="entry name" value="Nucleic acid-binding proteins"/>
    <property type="match status" value="3"/>
</dbReference>
<dbReference type="Proteomes" id="UP000095350">
    <property type="component" value="Unassembled WGS sequence"/>
</dbReference>
<dbReference type="InterPro" id="IPR012340">
    <property type="entry name" value="NA-bd_OB-fold"/>
</dbReference>
<dbReference type="PANTHER" id="PTHR10724:SF7">
    <property type="entry name" value="SMALL RIBOSOMAL SUBUNIT PROTEIN BS1C"/>
    <property type="match status" value="1"/>
</dbReference>
<dbReference type="SMART" id="SM00316">
    <property type="entry name" value="S1"/>
    <property type="match status" value="3"/>
</dbReference>
<gene>
    <name evidence="5" type="primary">rpsA_2</name>
    <name evidence="5" type="ORF">ERS852572_01381</name>
</gene>
<dbReference type="GO" id="GO:0022627">
    <property type="term" value="C:cytosolic small ribosomal subunit"/>
    <property type="evidence" value="ECO:0007669"/>
    <property type="project" value="TreeGrafter"/>
</dbReference>
<dbReference type="SUPFAM" id="SSF50249">
    <property type="entry name" value="Nucleic acid-binding proteins"/>
    <property type="match status" value="3"/>
</dbReference>
<feature type="domain" description="S1 motif" evidence="4">
    <location>
        <begin position="108"/>
        <end position="174"/>
    </location>
</feature>
<feature type="domain" description="S1 motif" evidence="4">
    <location>
        <begin position="195"/>
        <end position="262"/>
    </location>
</feature>
<evidence type="ECO:0000313" key="5">
    <source>
        <dbReference type="EMBL" id="CUM98589.1"/>
    </source>
</evidence>
<evidence type="ECO:0000313" key="6">
    <source>
        <dbReference type="Proteomes" id="UP000095350"/>
    </source>
</evidence>
<evidence type="ECO:0000259" key="4">
    <source>
        <dbReference type="PROSITE" id="PS50126"/>
    </source>
</evidence>
<accession>A0A173T932</accession>
<dbReference type="GO" id="GO:0003735">
    <property type="term" value="F:structural constituent of ribosome"/>
    <property type="evidence" value="ECO:0007669"/>
    <property type="project" value="TreeGrafter"/>
</dbReference>
<comment type="similarity">
    <text evidence="1">Belongs to the bacterial ribosomal protein bS1 family.</text>
</comment>
<feature type="domain" description="S1 motif" evidence="4">
    <location>
        <begin position="21"/>
        <end position="90"/>
    </location>
</feature>
<dbReference type="InterPro" id="IPR003029">
    <property type="entry name" value="S1_domain"/>
</dbReference>